<name>L8TRU8_9MICC</name>
<evidence type="ECO:0000256" key="2">
    <source>
        <dbReference type="SAM" id="Phobius"/>
    </source>
</evidence>
<keyword evidence="2" id="KW-0472">Membrane</keyword>
<feature type="transmembrane region" description="Helical" evidence="2">
    <location>
        <begin position="82"/>
        <end position="103"/>
    </location>
</feature>
<dbReference type="EMBL" id="AOFD01000020">
    <property type="protein sequence ID" value="ELT44585.1"/>
    <property type="molecule type" value="Genomic_DNA"/>
</dbReference>
<proteinExistence type="predicted"/>
<feature type="compositionally biased region" description="Polar residues" evidence="1">
    <location>
        <begin position="28"/>
        <end position="37"/>
    </location>
</feature>
<dbReference type="PATRIC" id="fig|683150.5.peg.2108"/>
<keyword evidence="2" id="KW-1133">Transmembrane helix</keyword>
<accession>L8TRU8</accession>
<comment type="caution">
    <text evidence="3">The sequence shown here is derived from an EMBL/GenBank/DDBJ whole genome shotgun (WGS) entry which is preliminary data.</text>
</comment>
<organism evidence="3 4">
    <name type="scientific">Arthrobacter nitrophenolicus</name>
    <dbReference type="NCBI Taxonomy" id="683150"/>
    <lineage>
        <taxon>Bacteria</taxon>
        <taxon>Bacillati</taxon>
        <taxon>Actinomycetota</taxon>
        <taxon>Actinomycetes</taxon>
        <taxon>Micrococcales</taxon>
        <taxon>Micrococcaceae</taxon>
        <taxon>Arthrobacter</taxon>
    </lineage>
</organism>
<evidence type="ECO:0000256" key="1">
    <source>
        <dbReference type="SAM" id="MobiDB-lite"/>
    </source>
</evidence>
<feature type="region of interest" description="Disordered" evidence="1">
    <location>
        <begin position="1"/>
        <end position="37"/>
    </location>
</feature>
<dbReference type="AlphaFoldDB" id="L8TRU8"/>
<protein>
    <submittedName>
        <fullName evidence="3">Uncharacterized protein</fullName>
    </submittedName>
</protein>
<sequence>MEQAPSQAIGFREVDRDGNPMPEDNEQAARNTEGGSTPAINPFIAALWLLTVILIGGGAWIFANADTFAGPGSGGMPAQFLVFTFAPYAVFAGIAALISLLLWHALQWQRKRA</sequence>
<dbReference type="Proteomes" id="UP000011189">
    <property type="component" value="Unassembled WGS sequence"/>
</dbReference>
<reference evidence="4" key="1">
    <citation type="journal article" date="2013" name="Genome Announc.">
        <title>Draft Genome Sequence of the 2-Chloro-4-Nitrophenol-Degrading Bacterium Arthrobacter sp. Strain SJCon.</title>
        <authorList>
            <person name="Vikram S."/>
            <person name="Kumar S."/>
            <person name="Vaidya B."/>
            <person name="Pinnaka A.K."/>
            <person name="Raghava G.P."/>
        </authorList>
    </citation>
    <scope>NUCLEOTIDE SEQUENCE [LARGE SCALE GENOMIC DNA]</scope>
    <source>
        <strain evidence="4">SJCon</strain>
    </source>
</reference>
<evidence type="ECO:0000313" key="4">
    <source>
        <dbReference type="Proteomes" id="UP000011189"/>
    </source>
</evidence>
<keyword evidence="2" id="KW-0812">Transmembrane</keyword>
<feature type="transmembrane region" description="Helical" evidence="2">
    <location>
        <begin position="40"/>
        <end position="62"/>
    </location>
</feature>
<keyword evidence="4" id="KW-1185">Reference proteome</keyword>
<evidence type="ECO:0000313" key="3">
    <source>
        <dbReference type="EMBL" id="ELT44585.1"/>
    </source>
</evidence>
<gene>
    <name evidence="3" type="ORF">G205_10682</name>
</gene>